<reference evidence="2" key="1">
    <citation type="journal article" date="2021" name="Proc. Natl. Acad. Sci. U.S.A.">
        <title>A Catalog of Tens of Thousands of Viruses from Human Metagenomes Reveals Hidden Associations with Chronic Diseases.</title>
        <authorList>
            <person name="Tisza M.J."/>
            <person name="Buck C.B."/>
        </authorList>
    </citation>
    <scope>NUCLEOTIDE SEQUENCE</scope>
    <source>
        <strain evidence="2">Cttma3</strain>
    </source>
</reference>
<protein>
    <submittedName>
        <fullName evidence="2">Uncharacterized protein</fullName>
    </submittedName>
</protein>
<organism evidence="2">
    <name type="scientific">Siphoviridae sp. cttma3</name>
    <dbReference type="NCBI Taxonomy" id="2825708"/>
    <lineage>
        <taxon>Viruses</taxon>
        <taxon>Duplodnaviria</taxon>
        <taxon>Heunggongvirae</taxon>
        <taxon>Uroviricota</taxon>
        <taxon>Caudoviricetes</taxon>
    </lineage>
</organism>
<sequence length="320" mass="36681">MNSYQLISKLRKIRNDTYLTAIDQALYYELIAICNEKGWKDVFEARSSVLCTSLNIWDKTLRKSRKILADAGLISFESCRDKRVGCYYSFQTNLSNDMKSSVISSVNGTDENTVENTDDKKIKDTQSSVNDTVISSVLRTDENTDDKDATPVISSVNGTDDIKISPIIDINKTINVESHAHVRETPPTPKKKSRKEKGDETPLVYPFTSMAFMSAWEALRKTPKWKKKLNYALQLSLDKLSKFEEEFAIRQIERAIESDWTGVVFTGTERDYQEWLKLKYGNNKKSSTSKQEANDYALQQYLTERQRKEQGLAGEVERPF</sequence>
<name>A0A8S5V8W2_9CAUD</name>
<feature type="region of interest" description="Disordered" evidence="1">
    <location>
        <begin position="178"/>
        <end position="200"/>
    </location>
</feature>
<evidence type="ECO:0000313" key="2">
    <source>
        <dbReference type="EMBL" id="DAG03075.1"/>
    </source>
</evidence>
<accession>A0A8S5V8W2</accession>
<dbReference type="EMBL" id="BK016222">
    <property type="protein sequence ID" value="DAG03075.1"/>
    <property type="molecule type" value="Genomic_DNA"/>
</dbReference>
<evidence type="ECO:0000256" key="1">
    <source>
        <dbReference type="SAM" id="MobiDB-lite"/>
    </source>
</evidence>
<proteinExistence type="predicted"/>